<dbReference type="EMBL" id="FTOF01000014">
    <property type="protein sequence ID" value="SIS56298.1"/>
    <property type="molecule type" value="Genomic_DNA"/>
</dbReference>
<dbReference type="Gene3D" id="3.30.1490.70">
    <property type="match status" value="1"/>
</dbReference>
<dbReference type="PROSITE" id="PS50160">
    <property type="entry name" value="DNA_LIGASE_A3"/>
    <property type="match status" value="1"/>
</dbReference>
<keyword evidence="5" id="KW-0548">Nucleotidyltransferase</keyword>
<dbReference type="STRING" id="1161099.SAMN05444817_1148"/>
<gene>
    <name evidence="25" type="ORF">SAMN05444817_1148</name>
</gene>
<dbReference type="AlphaFoldDB" id="A0A1N7K420"/>
<evidence type="ECO:0000313" key="26">
    <source>
        <dbReference type="Proteomes" id="UP000186292"/>
    </source>
</evidence>
<evidence type="ECO:0000256" key="22">
    <source>
        <dbReference type="ARBA" id="ARBA00049990"/>
    </source>
</evidence>
<evidence type="ECO:0000256" key="5">
    <source>
        <dbReference type="ARBA" id="ARBA00022695"/>
    </source>
</evidence>
<evidence type="ECO:0000256" key="7">
    <source>
        <dbReference type="ARBA" id="ARBA00022723"/>
    </source>
</evidence>
<dbReference type="OrthoDB" id="9802472at2"/>
<evidence type="ECO:0000256" key="6">
    <source>
        <dbReference type="ARBA" id="ARBA00022722"/>
    </source>
</evidence>
<evidence type="ECO:0000256" key="18">
    <source>
        <dbReference type="ARBA" id="ARBA00023268"/>
    </source>
</evidence>
<evidence type="ECO:0000256" key="4">
    <source>
        <dbReference type="ARBA" id="ARBA00022679"/>
    </source>
</evidence>
<keyword evidence="4" id="KW-0808">Transferase</keyword>
<evidence type="ECO:0000256" key="19">
    <source>
        <dbReference type="ARBA" id="ARBA00029943"/>
    </source>
</evidence>
<protein>
    <recommendedName>
        <fullName evidence="2">DNA ligase (ATP)</fullName>
        <ecNumber evidence="2">6.5.1.1</ecNumber>
    </recommendedName>
    <alternativeName>
        <fullName evidence="19">NHEJ DNA polymerase</fullName>
    </alternativeName>
</protein>
<keyword evidence="6" id="KW-0540">Nuclease</keyword>
<dbReference type="GO" id="GO:0003910">
    <property type="term" value="F:DNA ligase (ATP) activity"/>
    <property type="evidence" value="ECO:0007669"/>
    <property type="project" value="UniProtKB-EC"/>
</dbReference>
<comment type="catalytic activity">
    <reaction evidence="20">
        <text>ATP + (deoxyribonucleotide)n-3'-hydroxyl + 5'-phospho-(deoxyribonucleotide)m = (deoxyribonucleotide)n+m + AMP + diphosphate.</text>
        <dbReference type="EC" id="6.5.1.1"/>
    </reaction>
</comment>
<evidence type="ECO:0000256" key="16">
    <source>
        <dbReference type="ARBA" id="ARBA00023204"/>
    </source>
</evidence>
<evidence type="ECO:0000256" key="14">
    <source>
        <dbReference type="ARBA" id="ARBA00023125"/>
    </source>
</evidence>
<evidence type="ECO:0000256" key="1">
    <source>
        <dbReference type="ARBA" id="ARBA00001936"/>
    </source>
</evidence>
<dbReference type="GO" id="GO:0004527">
    <property type="term" value="F:exonuclease activity"/>
    <property type="evidence" value="ECO:0007669"/>
    <property type="project" value="UniProtKB-KW"/>
</dbReference>
<evidence type="ECO:0000256" key="21">
    <source>
        <dbReference type="ARBA" id="ARBA00049981"/>
    </source>
</evidence>
<dbReference type="InterPro" id="IPR012340">
    <property type="entry name" value="NA-bd_OB-fold"/>
</dbReference>
<evidence type="ECO:0000256" key="20">
    <source>
        <dbReference type="ARBA" id="ARBA00034003"/>
    </source>
</evidence>
<proteinExistence type="inferred from homology"/>
<keyword evidence="3" id="KW-0436">Ligase</keyword>
<organism evidence="25 26">
    <name type="scientific">Corynebacterium appendicis CIP 107643</name>
    <dbReference type="NCBI Taxonomy" id="1161099"/>
    <lineage>
        <taxon>Bacteria</taxon>
        <taxon>Bacillati</taxon>
        <taxon>Actinomycetota</taxon>
        <taxon>Actinomycetes</taxon>
        <taxon>Mycobacteriales</taxon>
        <taxon>Corynebacteriaceae</taxon>
        <taxon>Corynebacterium</taxon>
    </lineage>
</organism>
<comment type="similarity">
    <text evidence="22">In the N-terminal section; belongs to the LigD polymerase family.</text>
</comment>
<dbReference type="Pfam" id="PF21686">
    <property type="entry name" value="LigD_Prim-Pol"/>
    <property type="match status" value="1"/>
</dbReference>
<name>A0A1N7K420_9CORY</name>
<dbReference type="CDD" id="cd07906">
    <property type="entry name" value="Adenylation_DNA_ligase_LigD_LigC"/>
    <property type="match status" value="1"/>
</dbReference>
<evidence type="ECO:0000256" key="17">
    <source>
        <dbReference type="ARBA" id="ARBA00023211"/>
    </source>
</evidence>
<dbReference type="Pfam" id="PF01068">
    <property type="entry name" value="DNA_ligase_A_M"/>
    <property type="match status" value="1"/>
</dbReference>
<dbReference type="SUPFAM" id="SSF56091">
    <property type="entry name" value="DNA ligase/mRNA capping enzyme, catalytic domain"/>
    <property type="match status" value="1"/>
</dbReference>
<reference evidence="26" key="1">
    <citation type="submission" date="2017-01" db="EMBL/GenBank/DDBJ databases">
        <authorList>
            <person name="Varghese N."/>
            <person name="Submissions S."/>
        </authorList>
    </citation>
    <scope>NUCLEOTIDE SEQUENCE [LARGE SCALE GENOMIC DNA]</scope>
    <source>
        <strain evidence="26">DSM 44531</strain>
    </source>
</reference>
<keyword evidence="18" id="KW-0511">Multifunctional enzyme</keyword>
<dbReference type="Gene3D" id="3.90.920.10">
    <property type="entry name" value="DNA primase, PRIM domain"/>
    <property type="match status" value="1"/>
</dbReference>
<dbReference type="InterPro" id="IPR012309">
    <property type="entry name" value="DNA_ligase_ATP-dep_C"/>
</dbReference>
<dbReference type="GO" id="GO:0003677">
    <property type="term" value="F:DNA binding"/>
    <property type="evidence" value="ECO:0007669"/>
    <property type="project" value="UniProtKB-KW"/>
</dbReference>
<dbReference type="Pfam" id="PF04679">
    <property type="entry name" value="DNA_ligase_A_C"/>
    <property type="match status" value="1"/>
</dbReference>
<evidence type="ECO:0000256" key="23">
    <source>
        <dbReference type="SAM" id="MobiDB-lite"/>
    </source>
</evidence>
<feature type="region of interest" description="Disordered" evidence="23">
    <location>
        <begin position="290"/>
        <end position="321"/>
    </location>
</feature>
<keyword evidence="9" id="KW-0227">DNA damage</keyword>
<accession>A0A1N7K420</accession>
<evidence type="ECO:0000256" key="10">
    <source>
        <dbReference type="ARBA" id="ARBA00022801"/>
    </source>
</evidence>
<comment type="cofactor">
    <cofactor evidence="1">
        <name>Mn(2+)</name>
        <dbReference type="ChEBI" id="CHEBI:29035"/>
    </cofactor>
</comment>
<keyword evidence="8" id="KW-0547">Nucleotide-binding</keyword>
<dbReference type="InterPro" id="IPR012310">
    <property type="entry name" value="DNA_ligase_ATP-dep_cent"/>
</dbReference>
<dbReference type="InterPro" id="IPR052171">
    <property type="entry name" value="NHEJ_LigD"/>
</dbReference>
<dbReference type="PANTHER" id="PTHR42705">
    <property type="entry name" value="BIFUNCTIONAL NON-HOMOLOGOUS END JOINING PROTEIN LIGD"/>
    <property type="match status" value="1"/>
</dbReference>
<dbReference type="Gene3D" id="3.30.470.30">
    <property type="entry name" value="DNA ligase/mRNA capping enzyme"/>
    <property type="match status" value="1"/>
</dbReference>
<dbReference type="CDD" id="cd07971">
    <property type="entry name" value="OBF_DNA_ligase_LigD"/>
    <property type="match status" value="1"/>
</dbReference>
<keyword evidence="10" id="KW-0378">Hydrolase</keyword>
<keyword evidence="14" id="KW-0238">DNA-binding</keyword>
<evidence type="ECO:0000256" key="13">
    <source>
        <dbReference type="ARBA" id="ARBA00022932"/>
    </source>
</evidence>
<dbReference type="CDD" id="cd04863">
    <property type="entry name" value="MtLigD_Pol_like"/>
    <property type="match status" value="1"/>
</dbReference>
<evidence type="ECO:0000313" key="25">
    <source>
        <dbReference type="EMBL" id="SIS56298.1"/>
    </source>
</evidence>
<dbReference type="GO" id="GO:0006281">
    <property type="term" value="P:DNA repair"/>
    <property type="evidence" value="ECO:0007669"/>
    <property type="project" value="UniProtKB-KW"/>
</dbReference>
<evidence type="ECO:0000256" key="9">
    <source>
        <dbReference type="ARBA" id="ARBA00022763"/>
    </source>
</evidence>
<evidence type="ECO:0000256" key="15">
    <source>
        <dbReference type="ARBA" id="ARBA00023172"/>
    </source>
</evidence>
<keyword evidence="13" id="KW-0239">DNA-directed DNA polymerase</keyword>
<keyword evidence="26" id="KW-1185">Reference proteome</keyword>
<dbReference type="Pfam" id="PF13298">
    <property type="entry name" value="LigD_N"/>
    <property type="match status" value="1"/>
</dbReference>
<dbReference type="Gene3D" id="2.40.50.140">
    <property type="entry name" value="Nucleic acid-binding proteins"/>
    <property type="match status" value="1"/>
</dbReference>
<dbReference type="InterPro" id="IPR033649">
    <property type="entry name" value="MtLigD_Pol-like"/>
</dbReference>
<keyword evidence="7" id="KW-0479">Metal-binding</keyword>
<keyword evidence="15" id="KW-0233">DNA recombination</keyword>
<keyword evidence="16" id="KW-0234">DNA repair</keyword>
<evidence type="ECO:0000256" key="11">
    <source>
        <dbReference type="ARBA" id="ARBA00022839"/>
    </source>
</evidence>
<feature type="domain" description="ATP-dependent DNA ligase family profile" evidence="24">
    <location>
        <begin position="581"/>
        <end position="709"/>
    </location>
</feature>
<dbReference type="GO" id="GO:0046872">
    <property type="term" value="F:metal ion binding"/>
    <property type="evidence" value="ECO:0007669"/>
    <property type="project" value="UniProtKB-KW"/>
</dbReference>
<evidence type="ECO:0000256" key="3">
    <source>
        <dbReference type="ARBA" id="ARBA00022598"/>
    </source>
</evidence>
<dbReference type="PANTHER" id="PTHR42705:SF2">
    <property type="entry name" value="BIFUNCTIONAL NON-HOMOLOGOUS END JOINING PROTEIN LIGD"/>
    <property type="match status" value="1"/>
</dbReference>
<sequence>MGKNEYSVGGRTLTVSNLDKVLYPATGTTKADVMKYYLEVADVLIPQVVRRPVTRKRFPDGVDVEAFFRKDLEESAPEWIPFGILTHKESTNRYPLAEEPAVLAWFAQVAALELHTPQWRFGQHGYPDNPDRLVLDLDPGPGVGLAECAEVAHWCKEILDGMGMESVPVTSGSKGIHLYAALDGRSTAEQVTAVAKELARALEADNPDTVTSVMKKEQRRGKVFIDWSQNNGKKTTVAPYSLRGREHPTVAAPRTWEELEESDLRQLEYTEVLERVAEGKDPIARLGAEKQDRLSTYRSMRDPSKTAEPVPVDSPRDRSGEDPIFVIQEHHASSLHWDVRFERDGVLVSWAVPKGPPLDPDMNRLAVQTEDHPIEYATFSGTIAKGEYGAGEVEIWDSGTIEVEKWREGKEVIAVLRGQKDGGLGGVPRRYAMIHTAGMGGRGSSKSDNQWLMKFMKDQPEGESQAASTQVESAEMTLADMPEPMLATAGKESDIRLSRKEGEKWAFEMKWDGYRILAGVGGEKVVLSSRNGKDYTDFFPQLRELAELVPGGAVLDGEVVALDDDGRPDFGALQALHSGDLDSESVEIRYMVFDILALGHSGNGGQSLLRTPYEARRELLRKTVPEGDYVSVPPAHTGSLAEAMDVSRKLKLEGVVAKRLGSVYLPGKRGSAWLKMKFQIHQEVIVVGVREGKGSRAGGIGSLLLAVPDDKTGELVYAGRVGTGFSSKQLQEMEGKLGEKEVGEASISDVPDADRDGVWWVAPELVAEVALAGRTRDGKVRHAVWRGWRDDKDADEVRWTDELRQ</sequence>
<evidence type="ECO:0000256" key="2">
    <source>
        <dbReference type="ARBA" id="ARBA00012727"/>
    </source>
</evidence>
<dbReference type="NCBIfam" id="NF007210">
    <property type="entry name" value="PRK09632.1"/>
    <property type="match status" value="1"/>
</dbReference>
<dbReference type="NCBIfam" id="TIGR02778">
    <property type="entry name" value="ligD_pol"/>
    <property type="match status" value="1"/>
</dbReference>
<dbReference type="SUPFAM" id="SSF50249">
    <property type="entry name" value="Nucleic acid-binding proteins"/>
    <property type="match status" value="1"/>
</dbReference>
<dbReference type="RefSeq" id="WP_076599841.1">
    <property type="nucleotide sequence ID" value="NZ_CP046976.1"/>
</dbReference>
<dbReference type="NCBIfam" id="TIGR02777">
    <property type="entry name" value="LigD_PE_dom"/>
    <property type="match status" value="1"/>
</dbReference>
<keyword evidence="12" id="KW-0067">ATP-binding</keyword>
<feature type="compositionally biased region" description="Basic and acidic residues" evidence="23">
    <location>
        <begin position="290"/>
        <end position="305"/>
    </location>
</feature>
<dbReference type="NCBIfam" id="TIGR02779">
    <property type="entry name" value="NHEJ_ligase_lig"/>
    <property type="match status" value="1"/>
</dbReference>
<evidence type="ECO:0000259" key="24">
    <source>
        <dbReference type="PROSITE" id="PS50160"/>
    </source>
</evidence>
<dbReference type="GO" id="GO:0005524">
    <property type="term" value="F:ATP binding"/>
    <property type="evidence" value="ECO:0007669"/>
    <property type="project" value="UniProtKB-KW"/>
</dbReference>
<keyword evidence="17" id="KW-0464">Manganese</keyword>
<evidence type="ECO:0000256" key="12">
    <source>
        <dbReference type="ARBA" id="ARBA00022840"/>
    </source>
</evidence>
<comment type="similarity">
    <text evidence="21">In the C-terminal section; belongs to the ATP-dependent DNA ligase family.</text>
</comment>
<dbReference type="InterPro" id="IPR014144">
    <property type="entry name" value="LigD_PE_domain"/>
</dbReference>
<evidence type="ECO:0000256" key="8">
    <source>
        <dbReference type="ARBA" id="ARBA00022741"/>
    </source>
</evidence>
<dbReference type="InterPro" id="IPR014145">
    <property type="entry name" value="LigD_pol_dom"/>
</dbReference>
<dbReference type="EC" id="6.5.1.1" evidence="2"/>
<dbReference type="Proteomes" id="UP000186292">
    <property type="component" value="Unassembled WGS sequence"/>
</dbReference>
<dbReference type="InterPro" id="IPR014146">
    <property type="entry name" value="LigD_ligase_dom"/>
</dbReference>
<dbReference type="GO" id="GO:0003887">
    <property type="term" value="F:DNA-directed DNA polymerase activity"/>
    <property type="evidence" value="ECO:0007669"/>
    <property type="project" value="UniProtKB-KW"/>
</dbReference>
<keyword evidence="11" id="KW-0269">Exonuclease</keyword>
<dbReference type="GO" id="GO:0006310">
    <property type="term" value="P:DNA recombination"/>
    <property type="evidence" value="ECO:0007669"/>
    <property type="project" value="UniProtKB-KW"/>
</dbReference>